<accession>A0A6G0ZAI0</accession>
<comment type="caution">
    <text evidence="1">The sequence shown here is derived from an EMBL/GenBank/DDBJ whole genome shotgun (WGS) entry which is preliminary data.</text>
</comment>
<name>A0A6G0ZAI0_APHCR</name>
<reference evidence="1 2" key="1">
    <citation type="submission" date="2019-08" db="EMBL/GenBank/DDBJ databases">
        <title>Whole genome of Aphis craccivora.</title>
        <authorList>
            <person name="Voronova N.V."/>
            <person name="Shulinski R.S."/>
            <person name="Bandarenka Y.V."/>
            <person name="Zhorov D.G."/>
            <person name="Warner D."/>
        </authorList>
    </citation>
    <scope>NUCLEOTIDE SEQUENCE [LARGE SCALE GENOMIC DNA]</scope>
    <source>
        <strain evidence="1">180601</strain>
        <tissue evidence="1">Whole Body</tissue>
    </source>
</reference>
<evidence type="ECO:0000313" key="2">
    <source>
        <dbReference type="Proteomes" id="UP000478052"/>
    </source>
</evidence>
<dbReference type="Proteomes" id="UP000478052">
    <property type="component" value="Unassembled WGS sequence"/>
</dbReference>
<protein>
    <submittedName>
        <fullName evidence="1">Formin-like protein 2</fullName>
    </submittedName>
</protein>
<proteinExistence type="predicted"/>
<organism evidence="1 2">
    <name type="scientific">Aphis craccivora</name>
    <name type="common">Cowpea aphid</name>
    <dbReference type="NCBI Taxonomy" id="307492"/>
    <lineage>
        <taxon>Eukaryota</taxon>
        <taxon>Metazoa</taxon>
        <taxon>Ecdysozoa</taxon>
        <taxon>Arthropoda</taxon>
        <taxon>Hexapoda</taxon>
        <taxon>Insecta</taxon>
        <taxon>Pterygota</taxon>
        <taxon>Neoptera</taxon>
        <taxon>Paraneoptera</taxon>
        <taxon>Hemiptera</taxon>
        <taxon>Sternorrhyncha</taxon>
        <taxon>Aphidomorpha</taxon>
        <taxon>Aphidoidea</taxon>
        <taxon>Aphididae</taxon>
        <taxon>Aphidini</taxon>
        <taxon>Aphis</taxon>
        <taxon>Aphis</taxon>
    </lineage>
</organism>
<gene>
    <name evidence="1" type="ORF">FWK35_00014600</name>
</gene>
<keyword evidence="2" id="KW-1185">Reference proteome</keyword>
<dbReference type="AlphaFoldDB" id="A0A6G0ZAI0"/>
<dbReference type="EMBL" id="VUJU01000877">
    <property type="protein sequence ID" value="KAF0767877.1"/>
    <property type="molecule type" value="Genomic_DNA"/>
</dbReference>
<evidence type="ECO:0000313" key="1">
    <source>
        <dbReference type="EMBL" id="KAF0767877.1"/>
    </source>
</evidence>
<sequence length="342" mass="40390">MTNSYCFVHYILCEDTKYKYCIHNIYTLRLHAYYRKTETVKNVQLKFHNSTLQAYLLFKYLPIILVCWKLYLYLCHYVCLKEEYSIKFQTVKNVAKIFYKRMHSNLRDHRNPLISDLSVPTIPGDPRRRLKRTYSMICNYTVMHRRIVVRQVSPYTGCPRIALNQYSVALCFLYFKPEWQYYLPVFNNNNNQHDNMTTLGVQLCYLDYPNISKTTYLLYDNCVISTTEYKNDSFVSQIPLNIHCSEKVVEITRMILTGSFGNIWVVEITRKYPIYNILYRPNFQLVHCTANAILVCQPLKMTEPPSEKIYLRATTDLGGCLAPSSPNCAYAPKSHNMEQRTF</sequence>